<dbReference type="OrthoDB" id="255837at2759"/>
<evidence type="ECO:0008006" key="6">
    <source>
        <dbReference type="Google" id="ProtNLM"/>
    </source>
</evidence>
<gene>
    <name evidence="4" type="ORF">NliqN6_1800</name>
</gene>
<dbReference type="Pfam" id="PF07061">
    <property type="entry name" value="Swi5"/>
    <property type="match status" value="1"/>
</dbReference>
<name>A0A8H3TR71_9TREE</name>
<comment type="caution">
    <text evidence="4">The sequence shown here is derived from an EMBL/GenBank/DDBJ whole genome shotgun (WGS) entry which is preliminary data.</text>
</comment>
<dbReference type="GO" id="GO:0034974">
    <property type="term" value="C:Swi5-Swi2 complex"/>
    <property type="evidence" value="ECO:0007669"/>
    <property type="project" value="TreeGrafter"/>
</dbReference>
<evidence type="ECO:0000256" key="1">
    <source>
        <dbReference type="ARBA" id="ARBA00008060"/>
    </source>
</evidence>
<accession>A0A8H3TR71</accession>
<dbReference type="PANTHER" id="PTHR28529">
    <property type="entry name" value="DNA REPAIR PROTEIN SWI5 HOMOLOG"/>
    <property type="match status" value="1"/>
</dbReference>
<dbReference type="InterPro" id="IPR010760">
    <property type="entry name" value="DNA-repair_Swi5"/>
</dbReference>
<proteinExistence type="inferred from homology"/>
<evidence type="ECO:0000313" key="5">
    <source>
        <dbReference type="Proteomes" id="UP000620104"/>
    </source>
</evidence>
<keyword evidence="5" id="KW-1185">Reference proteome</keyword>
<dbReference type="GO" id="GO:0032798">
    <property type="term" value="C:Swi5-Sfr1 complex"/>
    <property type="evidence" value="ECO:0007669"/>
    <property type="project" value="TreeGrafter"/>
</dbReference>
<dbReference type="GO" id="GO:0000709">
    <property type="term" value="P:meiotic joint molecule formation"/>
    <property type="evidence" value="ECO:0007669"/>
    <property type="project" value="TreeGrafter"/>
</dbReference>
<dbReference type="AlphaFoldDB" id="A0A8H3TR71"/>
<comment type="similarity">
    <text evidence="1">Belongs to the SWI5/SAE3 family.</text>
</comment>
<keyword evidence="3" id="KW-0234">DNA repair</keyword>
<keyword evidence="2" id="KW-0227">DNA damage</keyword>
<dbReference type="EMBL" id="BLZA01000011">
    <property type="protein sequence ID" value="GHJ85398.1"/>
    <property type="molecule type" value="Genomic_DNA"/>
</dbReference>
<dbReference type="Proteomes" id="UP000620104">
    <property type="component" value="Unassembled WGS sequence"/>
</dbReference>
<sequence>MASIRKTHAGISCATMLAARRDVLETEIAELLKQLGPDVDAQAVVQNHIELLHVYNEIKDGAQALIGQYTMRTGATIKDVHERLGLSLTE</sequence>
<dbReference type="PANTHER" id="PTHR28529:SF2">
    <property type="entry name" value="DNA REPAIR PROTEIN SWI5 HOMOLOG"/>
    <property type="match status" value="1"/>
</dbReference>
<dbReference type="Gene3D" id="1.20.5.170">
    <property type="match status" value="1"/>
</dbReference>
<reference evidence="4" key="1">
    <citation type="submission" date="2020-07" db="EMBL/GenBank/DDBJ databases">
        <title>Draft Genome Sequence of a Deep-Sea Yeast, Naganishia (Cryptococcus) liquefaciens strain N6.</title>
        <authorList>
            <person name="Han Y.W."/>
            <person name="Kajitani R."/>
            <person name="Morimoto H."/>
            <person name="Parhat M."/>
            <person name="Tsubouchi H."/>
            <person name="Bakenova O."/>
            <person name="Ogata M."/>
            <person name="Argunhan B."/>
            <person name="Aoki R."/>
            <person name="Kajiwara S."/>
            <person name="Itoh T."/>
            <person name="Iwasaki H."/>
        </authorList>
    </citation>
    <scope>NUCLEOTIDE SEQUENCE</scope>
    <source>
        <strain evidence="4">N6</strain>
    </source>
</reference>
<dbReference type="GO" id="GO:0010772">
    <property type="term" value="P:meiotic DNA recombinase assembly involved in reciprocal meiotic recombination"/>
    <property type="evidence" value="ECO:0007669"/>
    <property type="project" value="TreeGrafter"/>
</dbReference>
<organism evidence="4 5">
    <name type="scientific">Naganishia liquefaciens</name>
    <dbReference type="NCBI Taxonomy" id="104408"/>
    <lineage>
        <taxon>Eukaryota</taxon>
        <taxon>Fungi</taxon>
        <taxon>Dikarya</taxon>
        <taxon>Basidiomycota</taxon>
        <taxon>Agaricomycotina</taxon>
        <taxon>Tremellomycetes</taxon>
        <taxon>Filobasidiales</taxon>
        <taxon>Filobasidiaceae</taxon>
        <taxon>Naganishia</taxon>
    </lineage>
</organism>
<protein>
    <recommendedName>
        <fullName evidence="6">DNA repair protein</fullName>
    </recommendedName>
</protein>
<evidence type="ECO:0000256" key="3">
    <source>
        <dbReference type="ARBA" id="ARBA00023204"/>
    </source>
</evidence>
<evidence type="ECO:0000256" key="2">
    <source>
        <dbReference type="ARBA" id="ARBA00022763"/>
    </source>
</evidence>
<evidence type="ECO:0000313" key="4">
    <source>
        <dbReference type="EMBL" id="GHJ85398.1"/>
    </source>
</evidence>